<gene>
    <name evidence="2" type="ORF">M422DRAFT_266717</name>
</gene>
<evidence type="ECO:0000313" key="3">
    <source>
        <dbReference type="Proteomes" id="UP000054279"/>
    </source>
</evidence>
<dbReference type="AlphaFoldDB" id="A0A0C9V1X9"/>
<sequence length="189" mass="21188">MARTKNNYMRTGGKRPIRKQQDTPEMESTGAESDPAKKLFEGLPWSSSPDHPPKPFLDDDDVRTHHLWRKLGPKVEAMKARLEEARAEVRRLEEKLLDAIKEMGELFDDMPGLCQPHRPGRLSEESDMQNGWHRHSAEHAFSQGIPDGYGGSQEPEQAESNNGGELCPEEGMVSSDGELIPFPLSQTDA</sequence>
<name>A0A0C9V1X9_SPHS4</name>
<feature type="region of interest" description="Disordered" evidence="1">
    <location>
        <begin position="108"/>
        <end position="189"/>
    </location>
</feature>
<protein>
    <submittedName>
        <fullName evidence="2">Uncharacterized protein</fullName>
    </submittedName>
</protein>
<keyword evidence="3" id="KW-1185">Reference proteome</keyword>
<feature type="compositionally biased region" description="Polar residues" evidence="1">
    <location>
        <begin position="154"/>
        <end position="163"/>
    </location>
</feature>
<feature type="region of interest" description="Disordered" evidence="1">
    <location>
        <begin position="1"/>
        <end position="59"/>
    </location>
</feature>
<reference evidence="2 3" key="1">
    <citation type="submission" date="2014-06" db="EMBL/GenBank/DDBJ databases">
        <title>Evolutionary Origins and Diversification of the Mycorrhizal Mutualists.</title>
        <authorList>
            <consortium name="DOE Joint Genome Institute"/>
            <consortium name="Mycorrhizal Genomics Consortium"/>
            <person name="Kohler A."/>
            <person name="Kuo A."/>
            <person name="Nagy L.G."/>
            <person name="Floudas D."/>
            <person name="Copeland A."/>
            <person name="Barry K.W."/>
            <person name="Cichocki N."/>
            <person name="Veneault-Fourrey C."/>
            <person name="LaButti K."/>
            <person name="Lindquist E.A."/>
            <person name="Lipzen A."/>
            <person name="Lundell T."/>
            <person name="Morin E."/>
            <person name="Murat C."/>
            <person name="Riley R."/>
            <person name="Ohm R."/>
            <person name="Sun H."/>
            <person name="Tunlid A."/>
            <person name="Henrissat B."/>
            <person name="Grigoriev I.V."/>
            <person name="Hibbett D.S."/>
            <person name="Martin F."/>
        </authorList>
    </citation>
    <scope>NUCLEOTIDE SEQUENCE [LARGE SCALE GENOMIC DNA]</scope>
    <source>
        <strain evidence="2 3">SS14</strain>
    </source>
</reference>
<accession>A0A0C9V1X9</accession>
<organism evidence="2 3">
    <name type="scientific">Sphaerobolus stellatus (strain SS14)</name>
    <dbReference type="NCBI Taxonomy" id="990650"/>
    <lineage>
        <taxon>Eukaryota</taxon>
        <taxon>Fungi</taxon>
        <taxon>Dikarya</taxon>
        <taxon>Basidiomycota</taxon>
        <taxon>Agaricomycotina</taxon>
        <taxon>Agaricomycetes</taxon>
        <taxon>Phallomycetidae</taxon>
        <taxon>Geastrales</taxon>
        <taxon>Sphaerobolaceae</taxon>
        <taxon>Sphaerobolus</taxon>
    </lineage>
</organism>
<dbReference type="EMBL" id="KN837240">
    <property type="protein sequence ID" value="KIJ31576.1"/>
    <property type="molecule type" value="Genomic_DNA"/>
</dbReference>
<dbReference type="Proteomes" id="UP000054279">
    <property type="component" value="Unassembled WGS sequence"/>
</dbReference>
<evidence type="ECO:0000256" key="1">
    <source>
        <dbReference type="SAM" id="MobiDB-lite"/>
    </source>
</evidence>
<proteinExistence type="predicted"/>
<evidence type="ECO:0000313" key="2">
    <source>
        <dbReference type="EMBL" id="KIJ31576.1"/>
    </source>
</evidence>
<dbReference type="HOGENOM" id="CLU_1435261_0_0_1"/>